<comment type="caution">
    <text evidence="3">The sequence shown here is derived from an EMBL/GenBank/DDBJ whole genome shotgun (WGS) entry which is preliminary data.</text>
</comment>
<evidence type="ECO:0000313" key="3">
    <source>
        <dbReference type="EMBL" id="MCR2044172.1"/>
    </source>
</evidence>
<dbReference type="InterPro" id="IPR027304">
    <property type="entry name" value="Trigger_fact/SurA_dom_sf"/>
</dbReference>
<dbReference type="InterPro" id="IPR023058">
    <property type="entry name" value="PPIase_PpiC_CS"/>
</dbReference>
<accession>A0A9X2MJ90</accession>
<protein>
    <submittedName>
        <fullName evidence="3">Peptidylprolyl isomerase</fullName>
        <ecNumber evidence="3">5.2.1.8</ecNumber>
    </submittedName>
</protein>
<keyword evidence="1" id="KW-0697">Rotamase</keyword>
<dbReference type="RefSeq" id="WP_042682794.1">
    <property type="nucleotide sequence ID" value="NZ_CABKTM010000049.1"/>
</dbReference>
<dbReference type="PANTHER" id="PTHR47245">
    <property type="entry name" value="PEPTIDYLPROLYL ISOMERASE"/>
    <property type="match status" value="1"/>
</dbReference>
<dbReference type="Gene3D" id="3.10.50.40">
    <property type="match status" value="1"/>
</dbReference>
<reference evidence="3" key="1">
    <citation type="submission" date="2022-07" db="EMBL/GenBank/DDBJ databases">
        <title>Enhanced cultured diversity of the mouse gut microbiota enables custom-made synthetic communities.</title>
        <authorList>
            <person name="Afrizal A."/>
        </authorList>
    </citation>
    <scope>NUCLEOTIDE SEQUENCE</scope>
    <source>
        <strain evidence="3">DSM 29482</strain>
    </source>
</reference>
<dbReference type="PROSITE" id="PS50198">
    <property type="entry name" value="PPIC_PPIASE_2"/>
    <property type="match status" value="1"/>
</dbReference>
<keyword evidence="1 3" id="KW-0413">Isomerase</keyword>
<proteinExistence type="predicted"/>
<dbReference type="Pfam" id="PF00639">
    <property type="entry name" value="Rotamase"/>
    <property type="match status" value="1"/>
</dbReference>
<dbReference type="EC" id="5.2.1.8" evidence="3"/>
<keyword evidence="4" id="KW-1185">Reference proteome</keyword>
<name>A0A9X2MJ90_9FIRM</name>
<dbReference type="PROSITE" id="PS01096">
    <property type="entry name" value="PPIC_PPIASE_1"/>
    <property type="match status" value="1"/>
</dbReference>
<evidence type="ECO:0000313" key="4">
    <source>
        <dbReference type="Proteomes" id="UP001142078"/>
    </source>
</evidence>
<sequence length="249" mass="28438">MGENTVLATVNGKEITEQEVQAFINGLGPQVAMQFQSPDGMKKVVDELVNQELMYLDAVENKFQEEETFKKELEKVKEFVLKQYAVNKLLSNVSATEEEVAKFYDDNKEQFKVPEKARASHILVDKEDKAKKIIEEIKNGLSFEEAAMKYSNCPSKNNGGDLGEFSRGKMVPEFEEVAFSIEENKLSEPVKTQFGYHIIKVQYKKEASTSALSEVKDQIAQQIVAMKQQEKYLDKTEELKNKYEVKINL</sequence>
<dbReference type="InterPro" id="IPR000297">
    <property type="entry name" value="PPIase_PpiC"/>
</dbReference>
<dbReference type="EMBL" id="JANJZL010000004">
    <property type="protein sequence ID" value="MCR2044172.1"/>
    <property type="molecule type" value="Genomic_DNA"/>
</dbReference>
<evidence type="ECO:0000259" key="2">
    <source>
        <dbReference type="PROSITE" id="PS50198"/>
    </source>
</evidence>
<dbReference type="SUPFAM" id="SSF54534">
    <property type="entry name" value="FKBP-like"/>
    <property type="match status" value="1"/>
</dbReference>
<dbReference type="Proteomes" id="UP001142078">
    <property type="component" value="Unassembled WGS sequence"/>
</dbReference>
<feature type="domain" description="PpiC" evidence="2">
    <location>
        <begin position="114"/>
        <end position="203"/>
    </location>
</feature>
<gene>
    <name evidence="3" type="ORF">NSA23_08580</name>
</gene>
<dbReference type="InterPro" id="IPR050245">
    <property type="entry name" value="PrsA_foldase"/>
</dbReference>
<dbReference type="Gene3D" id="1.10.8.1040">
    <property type="match status" value="1"/>
</dbReference>
<dbReference type="AlphaFoldDB" id="A0A9X2MJ90"/>
<dbReference type="GO" id="GO:0003755">
    <property type="term" value="F:peptidyl-prolyl cis-trans isomerase activity"/>
    <property type="evidence" value="ECO:0007669"/>
    <property type="project" value="UniProtKB-KW"/>
</dbReference>
<dbReference type="SUPFAM" id="SSF109998">
    <property type="entry name" value="Triger factor/SurA peptide-binding domain-like"/>
    <property type="match status" value="1"/>
</dbReference>
<dbReference type="InterPro" id="IPR046357">
    <property type="entry name" value="PPIase_dom_sf"/>
</dbReference>
<dbReference type="PANTHER" id="PTHR47245:SF2">
    <property type="entry name" value="PEPTIDYL-PROLYL CIS-TRANS ISOMERASE HP_0175-RELATED"/>
    <property type="match status" value="1"/>
</dbReference>
<dbReference type="OrthoDB" id="14196at2"/>
<evidence type="ECO:0000256" key="1">
    <source>
        <dbReference type="PROSITE-ProRule" id="PRU00278"/>
    </source>
</evidence>
<organism evidence="3 4">
    <name type="scientific">Anaerosalibacter massiliensis</name>
    <dbReference type="NCBI Taxonomy" id="1347392"/>
    <lineage>
        <taxon>Bacteria</taxon>
        <taxon>Bacillati</taxon>
        <taxon>Bacillota</taxon>
        <taxon>Tissierellia</taxon>
        <taxon>Tissierellales</taxon>
        <taxon>Sporanaerobacteraceae</taxon>
        <taxon>Anaerosalibacter</taxon>
    </lineage>
</organism>